<gene>
    <name evidence="2" type="ORF">PG994_009571</name>
</gene>
<feature type="transmembrane region" description="Helical" evidence="1">
    <location>
        <begin position="371"/>
        <end position="391"/>
    </location>
</feature>
<feature type="transmembrane region" description="Helical" evidence="1">
    <location>
        <begin position="249"/>
        <end position="268"/>
    </location>
</feature>
<reference evidence="2 3" key="1">
    <citation type="submission" date="2023-01" db="EMBL/GenBank/DDBJ databases">
        <title>Analysis of 21 Apiospora genomes using comparative genomics revels a genus with tremendous synthesis potential of carbohydrate active enzymes and secondary metabolites.</title>
        <authorList>
            <person name="Sorensen T."/>
        </authorList>
    </citation>
    <scope>NUCLEOTIDE SEQUENCE [LARGE SCALE GENOMIC DNA]</scope>
    <source>
        <strain evidence="2 3">CBS 135458</strain>
    </source>
</reference>
<dbReference type="EMBL" id="JAQQWL010000010">
    <property type="protein sequence ID" value="KAK8054504.1"/>
    <property type="molecule type" value="Genomic_DNA"/>
</dbReference>
<keyword evidence="1" id="KW-0472">Membrane</keyword>
<dbReference type="Proteomes" id="UP001480595">
    <property type="component" value="Unassembled WGS sequence"/>
</dbReference>
<keyword evidence="1" id="KW-0812">Transmembrane</keyword>
<name>A0ABR1U6J5_9PEZI</name>
<feature type="transmembrane region" description="Helical" evidence="1">
    <location>
        <begin position="147"/>
        <end position="164"/>
    </location>
</feature>
<feature type="transmembrane region" description="Helical" evidence="1">
    <location>
        <begin position="176"/>
        <end position="193"/>
    </location>
</feature>
<feature type="transmembrane region" description="Helical" evidence="1">
    <location>
        <begin position="108"/>
        <end position="127"/>
    </location>
</feature>
<feature type="transmembrane region" description="Helical" evidence="1">
    <location>
        <begin position="274"/>
        <end position="292"/>
    </location>
</feature>
<keyword evidence="3" id="KW-1185">Reference proteome</keyword>
<keyword evidence="1" id="KW-1133">Transmembrane helix</keyword>
<accession>A0ABR1U6J5</accession>
<feature type="transmembrane region" description="Helical" evidence="1">
    <location>
        <begin position="50"/>
        <end position="73"/>
    </location>
</feature>
<dbReference type="RefSeq" id="XP_066713150.1">
    <property type="nucleotide sequence ID" value="XM_066860980.1"/>
</dbReference>
<evidence type="ECO:0000256" key="1">
    <source>
        <dbReference type="SAM" id="Phobius"/>
    </source>
</evidence>
<dbReference type="GeneID" id="92094043"/>
<sequence>MDSSTYAKSGHGHGAIPSAMPFASEYEAASQFQNASTAHLPKIDRMPIEAVAPALLPFAPLMLAISAVGYLYFDKLLHSVILPRIYGRMFITQDTYQRNTFAMHHNTLVTWGLMFLLGIGPLMSVLVGDHTFSSPLVSGSGVTTGDYIFVIAMAYCGTYIGEIFLRRDHPGLIPKIHHFAVLLVALTTVGITGDIEKNRSATVSFYMVAVWCLFDVFSDIPIHVGLILWRCVRDYASARTLSKVMRYLALWRLATTLLELAVTIYLFYSVWRKFSTTWCVLAPMAGWIWFYAQLQSAHAMYYISSRVRREHAAAMLAEGKDKSLEEEGGPPRSGIFFNDPAYAGLTLGTTLLSYTHASSSGGLLSGGRTQLLVLLGVGLAVGVAMLAVRFFTQDSTGLAGLAARSGDPEKHHVSNVLSRREDKHQLNNGHGRDLARRGNETAAGVIGAYTDEKHSSSALLGRRGVLDKPADDYTRATELPPSSLAVRTRMAHPDC</sequence>
<evidence type="ECO:0000313" key="3">
    <source>
        <dbReference type="Proteomes" id="UP001480595"/>
    </source>
</evidence>
<comment type="caution">
    <text evidence="2">The sequence shown here is derived from an EMBL/GenBank/DDBJ whole genome shotgun (WGS) entry which is preliminary data.</text>
</comment>
<organism evidence="2 3">
    <name type="scientific">Apiospora phragmitis</name>
    <dbReference type="NCBI Taxonomy" id="2905665"/>
    <lineage>
        <taxon>Eukaryota</taxon>
        <taxon>Fungi</taxon>
        <taxon>Dikarya</taxon>
        <taxon>Ascomycota</taxon>
        <taxon>Pezizomycotina</taxon>
        <taxon>Sordariomycetes</taxon>
        <taxon>Xylariomycetidae</taxon>
        <taxon>Amphisphaeriales</taxon>
        <taxon>Apiosporaceae</taxon>
        <taxon>Apiospora</taxon>
    </lineage>
</organism>
<evidence type="ECO:0008006" key="4">
    <source>
        <dbReference type="Google" id="ProtNLM"/>
    </source>
</evidence>
<protein>
    <recommendedName>
        <fullName evidence="4">TLC domain-containing protein</fullName>
    </recommendedName>
</protein>
<evidence type="ECO:0000313" key="2">
    <source>
        <dbReference type="EMBL" id="KAK8054504.1"/>
    </source>
</evidence>
<proteinExistence type="predicted"/>
<feature type="transmembrane region" description="Helical" evidence="1">
    <location>
        <begin position="205"/>
        <end position="229"/>
    </location>
</feature>